<dbReference type="InterPro" id="IPR051263">
    <property type="entry name" value="C-type_cytochrome_biogenesis"/>
</dbReference>
<comment type="subcellular location">
    <subcellularLocation>
        <location evidence="1">Cell envelope</location>
    </subcellularLocation>
</comment>
<dbReference type="InterPro" id="IPR056412">
    <property type="entry name" value="Ig_CycH"/>
</dbReference>
<dbReference type="InterPro" id="IPR017560">
    <property type="entry name" value="Cyt_c_biogenesis_CcmI"/>
</dbReference>
<feature type="domain" description="Cytochrome c-type biogenesis protein H Ig-like" evidence="3">
    <location>
        <begin position="300"/>
        <end position="400"/>
    </location>
</feature>
<protein>
    <submittedName>
        <fullName evidence="4">C-type cytochrome biogenesis protein CcmI</fullName>
    </submittedName>
</protein>
<dbReference type="SUPFAM" id="SSF48452">
    <property type="entry name" value="TPR-like"/>
    <property type="match status" value="1"/>
</dbReference>
<dbReference type="EMBL" id="JAJTWU010000001">
    <property type="protein sequence ID" value="MCE4552908.1"/>
    <property type="molecule type" value="Genomic_DNA"/>
</dbReference>
<dbReference type="RefSeq" id="WP_233369623.1">
    <property type="nucleotide sequence ID" value="NZ_JAJTWU010000001.1"/>
</dbReference>
<dbReference type="PANTHER" id="PTHR47870:SF1">
    <property type="entry name" value="CYTOCHROME C-TYPE BIOGENESIS PROTEIN CCMH"/>
    <property type="match status" value="1"/>
</dbReference>
<evidence type="ECO:0000313" key="5">
    <source>
        <dbReference type="Proteomes" id="UP001200741"/>
    </source>
</evidence>
<evidence type="ECO:0000313" key="4">
    <source>
        <dbReference type="EMBL" id="MCE4552908.1"/>
    </source>
</evidence>
<dbReference type="Gene3D" id="1.25.40.10">
    <property type="entry name" value="Tetratricopeptide repeat domain"/>
    <property type="match status" value="1"/>
</dbReference>
<dbReference type="PANTHER" id="PTHR47870">
    <property type="entry name" value="CYTOCHROME C-TYPE BIOGENESIS PROTEIN CCMH"/>
    <property type="match status" value="1"/>
</dbReference>
<dbReference type="InterPro" id="IPR011990">
    <property type="entry name" value="TPR-like_helical_dom_sf"/>
</dbReference>
<reference evidence="4 5" key="1">
    <citation type="submission" date="2021-12" db="EMBL/GenBank/DDBJ databases">
        <title>Genome seq of P8.</title>
        <authorList>
            <person name="Seo T."/>
        </authorList>
    </citation>
    <scope>NUCLEOTIDE SEQUENCE [LARGE SCALE GENOMIC DNA]</scope>
    <source>
        <strain evidence="4 5">P8</strain>
    </source>
</reference>
<evidence type="ECO:0000256" key="1">
    <source>
        <dbReference type="ARBA" id="ARBA00004196"/>
    </source>
</evidence>
<keyword evidence="2" id="KW-0201">Cytochrome c-type biogenesis</keyword>
<evidence type="ECO:0000259" key="3">
    <source>
        <dbReference type="Pfam" id="PF23892"/>
    </source>
</evidence>
<sequence length="409" mass="42681">MLTFLLEAGLLVALTLLMLLRPWKRAAAARVGVDARDLTVRLYRDQLAELDSDLAAGTLRDEDHATASAELQRRLLEDADGLATPADARPAGRTPWVLAAALPLLAASLYAGLGTPAALSPPAAPNTKATSAGAAASPAQVDRMLAELAARAEKDPGNSRNWIVLARSFRLLGRLPDSARAFGRVVPAELDASPALLVEYADVLGALANGNLEGRPLRLVNQALAIDSNHVPALSLFATAALSRGDRELAISTWERALALAPAGSEDAKWLAQVLADARTNASATAASTTAAAPLAPTAITGQIRVDTALAAQVRPEDTLFVYARPVDGRLPLAVLRTRAGMLPLAFTLDDSLAMSPTARLSDAARVRVDARISRSGNAMPAPGDLVAEGQVVATGARGLVLFIDRVQP</sequence>
<accession>A0ABS8XM76</accession>
<dbReference type="Pfam" id="PF23892">
    <property type="entry name" value="Ig_CycH"/>
    <property type="match status" value="1"/>
</dbReference>
<organism evidence="4 5">
    <name type="scientific">Pelomonas cellulosilytica</name>
    <dbReference type="NCBI Taxonomy" id="2906762"/>
    <lineage>
        <taxon>Bacteria</taxon>
        <taxon>Pseudomonadati</taxon>
        <taxon>Pseudomonadota</taxon>
        <taxon>Betaproteobacteria</taxon>
        <taxon>Burkholderiales</taxon>
        <taxon>Sphaerotilaceae</taxon>
        <taxon>Roseateles</taxon>
    </lineage>
</organism>
<dbReference type="Proteomes" id="UP001200741">
    <property type="component" value="Unassembled WGS sequence"/>
</dbReference>
<comment type="caution">
    <text evidence="4">The sequence shown here is derived from an EMBL/GenBank/DDBJ whole genome shotgun (WGS) entry which is preliminary data.</text>
</comment>
<name>A0ABS8XM76_9BURK</name>
<dbReference type="NCBIfam" id="TIGR03142">
    <property type="entry name" value="cytochro_ccmI"/>
    <property type="match status" value="1"/>
</dbReference>
<evidence type="ECO:0000256" key="2">
    <source>
        <dbReference type="ARBA" id="ARBA00022748"/>
    </source>
</evidence>
<gene>
    <name evidence="4" type="primary">ccmI</name>
    <name evidence="4" type="ORF">LXT13_00405</name>
</gene>
<proteinExistence type="predicted"/>
<keyword evidence="5" id="KW-1185">Reference proteome</keyword>